<dbReference type="EMBL" id="AACB03000001">
    <property type="protein sequence ID" value="KAE8305018.1"/>
    <property type="molecule type" value="Genomic_DNA"/>
</dbReference>
<accession>D3KGD8</accession>
<gene>
    <name evidence="2" type="ORF">GL50803_0024818</name>
</gene>
<sequence>MGRRSRRFIVMMQGIVIVKLNRGEEAELEKNGLSCAFIPLSDFATTSPLHGTPDNTKAPVGHHITSTTNISAIRSDILLYDYMRENSTLLSYIQRLLHMQLTPQELADAQFPRPSAAIIGYGESALKADTAPNHFILAMEIVTRMVRGNFNLFSIMFGIDLNIPYTYSESISLSARVNKQAAYSSLSPAVRKYTAQNLSREAPLTLSPIETLIFPTHLMLPGDYSPHSLFHPNRIRQIYLELLLSNSLLSPQLLRFYTCSELSSVKLEVHGPLNASMKLLGLFPEFSSKGLLNKNIKGQRYTLSAVFNEDALQEMLQRTSQQGFKADIYNIQEKNIKVNLSGGVGAGKRGRRRQLLTISPQAMSMGTPTSSMGSFADLPSNIKTMDIIKGVDDLSYLQCVNILIPLRSTTDQGCVVFSELQFVQPTHLHTSPLRLSDQAKSLPVSPKQSTSTLTFTLTDSDSNAKKTLPIPFSDKMLIKSTLQDQKDSPKPQVLITKIILGNIVIDPEIPLPVSFLDELNTVKELEPYYAASKVAEHGNSVHRKTHRHDSKTKAASPTKPFVSEYVFKVVLDEPLEACLRGNDMELSAGSNESLGLSTLGSSLLKSSSIVTPQVDIDPVTLRSSSTVKVSARGSQRPTVQADESSDSSSASLGHEREFTDTSERLAAPSCSSFTRTVLTSILNKKIGIMQAYCKDYGEAVLASLAPDFRTGSLAIGHASLNSILDLSTYTITGSPDTAGLHFVLHSRCKSEVMEDRSAASLFSLGLSKLRKDPALKERAATFFKGISESGLFIFSLPNAELLHIDTAPIELVYPLFREHIGLTLSTATPDPSHTFLDLRATPGATGPMSQTLPGVLLSSWNHGPQPVSSLVGSLIDLSVSLTSLFIPSPMQAPKLVLGARDLVLHDEIGGGIPAIYLIWGLSLPYMQSILVRDRILCPTMGSQAYDSSTPREQRCAHGFFESCTCTLNDPLDFLSDVLNDISWLLIESGAQDLNSEQKDSRGDVDKALPWTSSFQRAEYTSPTGFLTTALGLCMPPTVTSIDLSHSSRLFTPVFSDYDSLFPPNVVSFLEYRERSPFLISVPGTRSEVETAITNVALYMKTVDAVLLGSAIQRLSVDIVRFDDEELFPKAVSFLCILALIMNSPFRLPIFSPLNLRLQYSRVYMVPHSVGSVDLTILDHEKKCVEYCSSLGISISPLDVATLKASTSMSSLGAHSQPSVPGLNNEVLSTNPHISWKIANAWKQQSLTFYINFQLYQLLSEGIKGLSSSTSFVGVLEQIIANQRLRSFFNTSLLATIHDMLCHPKCFVPAIVYMPLYGYFFVKSIFDVHRIGGWVAPSSEQLDINEYYGTVANISGVSQGLRCLYPASTSLISNMSLNSLTGIATLAAAPLNAPGTNSMNSSSTLDLTNYEAYGIHSQELEAIKTATGVYSDEPQKEPSAQFGHSLPRAAAKLAKNTEPEEKVQHLASSCLVSNRVSYLLTAKHLNEAVYTYDPQNSLISSMLTSGQLSINLATSILMTKLYNRKFSAFAKQLPSSQILPTTVLDLLVTSTYDQENMTKQLYHLLGCDSDKSILLVAKLPQAEDFSSLRAYDQLIKTVQEDDDPLVPFTIWDDIYDFVIENHAALFEIVDGCVFDFDEDLMLSIEAAILYDDIDFQTLDEKDEETAKYYYLQERRCGVQRTDEERRSISAISNRLCSPLRCSDSPFTPSELQLITLPNYHHGIRPLLNLMLAIHPSLLSYGSLDKLDRWKSKEIIRLARCRGLEIAKHVLLGKISPDSDIASTKKHPSYESVDKVMENYQRILHRPVKLGESRLLPIPTLDSISALIDERENDPAHLSSIHAPLFQRYTLLEERGAAPIFDIAQRELRSTVPYTLCTDITVKNTPLIPDAENPPNPSAEDSTNTFLTDYWSISIPKCRYITPERIRSLWNPLWSLEERTLDIIPMDPSELIRTPAEKLFKEELTKADARYNNMLNEDPAKPDATGSTSGTSVVKRQSSVQTLSSKCACGSFHAVLLPSQSSFQPQTLHQSIFSMSPYYTPPDLGDDVSRDSIFSKLVLHAVQEVCLLIREYLDLLANANKSQISRSRHESYRYIDEAVWGYIVSSIPVNDTYRHIKSNVSPQLWERKSTAPKARFGPHPLPSHSLQVRIESSTVEDAVSVMRRSRKSDPHILSAVKNSSLVKNVIQQSNISKYPSQVAVLKGIDMWGTNTSLDARIVEIEMFLTILWEHYPLLNPLLIGDVDNRCFQTPYCIASAYESGFSAIHELEEVRCIKFLLRQGRSLENEVLDELLMSQEKLRMLSKDCMKRRIRAIKMLEIERYNDIVAETEELCALYINTVWGKANHTDKRSSGSRMTHEMQIVGAYESDGCIQNDLGEFLDIIEDSIRANGLRLGPRWENDGFDYKDIM</sequence>
<dbReference type="Proteomes" id="UP000001548">
    <property type="component" value="Unassembled WGS sequence"/>
</dbReference>
<keyword evidence="3" id="KW-1185">Reference proteome</keyword>
<feature type="region of interest" description="Disordered" evidence="1">
    <location>
        <begin position="625"/>
        <end position="660"/>
    </location>
</feature>
<proteinExistence type="predicted"/>
<organism evidence="2 3">
    <name type="scientific">Giardia intestinalis (strain ATCC 50803 / WB clone C6)</name>
    <name type="common">Giardia lamblia</name>
    <dbReference type="NCBI Taxonomy" id="184922"/>
    <lineage>
        <taxon>Eukaryota</taxon>
        <taxon>Metamonada</taxon>
        <taxon>Diplomonadida</taxon>
        <taxon>Hexamitidae</taxon>
        <taxon>Giardiinae</taxon>
        <taxon>Giardia</taxon>
    </lineage>
</organism>
<feature type="compositionally biased region" description="Basic residues" evidence="1">
    <location>
        <begin position="540"/>
        <end position="550"/>
    </location>
</feature>
<comment type="caution">
    <text evidence="2">The sequence shown here is derived from an EMBL/GenBank/DDBJ whole genome shotgun (WGS) entry which is preliminary data.</text>
</comment>
<evidence type="ECO:0000256" key="1">
    <source>
        <dbReference type="SAM" id="MobiDB-lite"/>
    </source>
</evidence>
<reference evidence="2 3" key="1">
    <citation type="journal article" date="2007" name="Science">
        <title>Genomic minimalism in the early diverging intestinal parasite Giardia lamblia.</title>
        <authorList>
            <person name="Morrison H.G."/>
            <person name="McArthur A.G."/>
            <person name="Gillin F.D."/>
            <person name="Aley S.B."/>
            <person name="Adam R.D."/>
            <person name="Olsen G.J."/>
            <person name="Best A.A."/>
            <person name="Cande W.Z."/>
            <person name="Chen F."/>
            <person name="Cipriano M.J."/>
            <person name="Davids B.J."/>
            <person name="Dawson S.C."/>
            <person name="Elmendorf H.G."/>
            <person name="Hehl A.B."/>
            <person name="Holder M.E."/>
            <person name="Huse S.M."/>
            <person name="Kim U.U."/>
            <person name="Lasek-Nesselquist E."/>
            <person name="Manning G."/>
            <person name="Nigam A."/>
            <person name="Nixon J.E."/>
            <person name="Palm D."/>
            <person name="Passamaneck N.E."/>
            <person name="Prabhu A."/>
            <person name="Reich C.I."/>
            <person name="Reiner D.S."/>
            <person name="Samuelson J."/>
            <person name="Svard S.G."/>
            <person name="Sogin M.L."/>
        </authorList>
    </citation>
    <scope>NUCLEOTIDE SEQUENCE [LARGE SCALE GENOMIC DNA]</scope>
    <source>
        <strain evidence="2 3">WB C6</strain>
    </source>
</reference>
<evidence type="ECO:0000313" key="2">
    <source>
        <dbReference type="EMBL" id="KAE8305018.1"/>
    </source>
</evidence>
<feature type="region of interest" description="Disordered" evidence="1">
    <location>
        <begin position="537"/>
        <end position="556"/>
    </location>
</feature>
<evidence type="ECO:0000313" key="3">
    <source>
        <dbReference type="Proteomes" id="UP000001548"/>
    </source>
</evidence>
<feature type="compositionally biased region" description="Polar residues" evidence="1">
    <location>
        <begin position="625"/>
        <end position="638"/>
    </location>
</feature>
<dbReference type="OMA" id="RMTHEMQ"/>
<protein>
    <submittedName>
        <fullName evidence="2">Uncharacterized protein</fullName>
    </submittedName>
</protein>
<name>D3KGD8_GIAIC</name>
<dbReference type="HOGENOM" id="CLU_229224_0_0_1"/>
<dbReference type="VEuPathDB" id="GiardiaDB:GL50803_24818"/>